<keyword evidence="3" id="KW-0677">Repeat</keyword>
<dbReference type="SMART" id="SM00365">
    <property type="entry name" value="LRR_SD22"/>
    <property type="match status" value="9"/>
</dbReference>
<dbReference type="SUPFAM" id="SSF52058">
    <property type="entry name" value="L domain-like"/>
    <property type="match status" value="1"/>
</dbReference>
<dbReference type="PANTHER" id="PTHR45973:SF23">
    <property type="entry name" value="PROTEIN PHOSPHATASE 1 REGULATORY SUBUNIT 7"/>
    <property type="match status" value="1"/>
</dbReference>
<comment type="subcellular location">
    <subcellularLocation>
        <location evidence="1">Nucleus</location>
    </subcellularLocation>
</comment>
<dbReference type="PROSITE" id="PS51450">
    <property type="entry name" value="LRR"/>
    <property type="match status" value="4"/>
</dbReference>
<sequence>MFKINSFLAILLLSMVVFIVEATPNRSCFWCWDNFFGSGPTKRLSGKTRTQINIDTDIEYVEIDPQAKHVDLTRHRLKKIEDYSWLKQVEHLSLRWNLIKKIENLDPLTTLTYLELYDNQVRRKDKFSKRFFFVHNRLEKIENLEALTELEYLELGDNRIKKIENLECNTKIVRLFLGANQITRIENLGHLKKMEVLSLPANGIQIIENLSGLTSMRELYLTQNGIQYINGLGDAFALEILDLNQNRLVKVDNLKHLTRLTDFWARNNQLKDWTLFDELSELAQLNTVYLDFNPIAESDNYRGKVLRLLPQITRLDGSMCRQESLLRHPPQTQKERENAASDENLVTGIERIEFSDAEEDEAVDAN</sequence>
<keyword evidence="5" id="KW-0732">Signal</keyword>
<keyword evidence="8" id="KW-1185">Reference proteome</keyword>
<keyword evidence="4" id="KW-0539">Nucleus</keyword>
<keyword evidence="2" id="KW-0433">Leucine-rich repeat</keyword>
<name>A0A8S1HW20_9PELO</name>
<dbReference type="OrthoDB" id="7451790at2759"/>
<feature type="signal peptide" evidence="5">
    <location>
        <begin position="1"/>
        <end position="22"/>
    </location>
</feature>
<reference evidence="7" key="1">
    <citation type="submission" date="2020-10" db="EMBL/GenBank/DDBJ databases">
        <authorList>
            <person name="Kikuchi T."/>
        </authorList>
    </citation>
    <scope>NUCLEOTIDE SEQUENCE</scope>
    <source>
        <strain evidence="7">NKZ352</strain>
    </source>
</reference>
<organism evidence="7 8">
    <name type="scientific">Caenorhabditis auriculariae</name>
    <dbReference type="NCBI Taxonomy" id="2777116"/>
    <lineage>
        <taxon>Eukaryota</taxon>
        <taxon>Metazoa</taxon>
        <taxon>Ecdysozoa</taxon>
        <taxon>Nematoda</taxon>
        <taxon>Chromadorea</taxon>
        <taxon>Rhabditida</taxon>
        <taxon>Rhabditina</taxon>
        <taxon>Rhabditomorpha</taxon>
        <taxon>Rhabditoidea</taxon>
        <taxon>Rhabditidae</taxon>
        <taxon>Peloderinae</taxon>
        <taxon>Caenorhabditis</taxon>
    </lineage>
</organism>
<evidence type="ECO:0000313" key="8">
    <source>
        <dbReference type="Proteomes" id="UP000835052"/>
    </source>
</evidence>
<dbReference type="PANTHER" id="PTHR45973">
    <property type="entry name" value="PROTEIN PHOSPHATASE 1 REGULATORY SUBUNIT SDS22-RELATED"/>
    <property type="match status" value="1"/>
</dbReference>
<dbReference type="Proteomes" id="UP000835052">
    <property type="component" value="Unassembled WGS sequence"/>
</dbReference>
<evidence type="ECO:0000256" key="4">
    <source>
        <dbReference type="ARBA" id="ARBA00023242"/>
    </source>
</evidence>
<comment type="caution">
    <text evidence="7">The sequence shown here is derived from an EMBL/GenBank/DDBJ whole genome shotgun (WGS) entry which is preliminary data.</text>
</comment>
<dbReference type="EMBL" id="CAJGYM010000136">
    <property type="protein sequence ID" value="CAD6198721.1"/>
    <property type="molecule type" value="Genomic_DNA"/>
</dbReference>
<dbReference type="InterPro" id="IPR032675">
    <property type="entry name" value="LRR_dom_sf"/>
</dbReference>
<gene>
    <name evidence="7" type="ORF">CAUJ_LOCUS14627</name>
</gene>
<accession>A0A8S1HW20</accession>
<evidence type="ECO:0000256" key="3">
    <source>
        <dbReference type="ARBA" id="ARBA00022737"/>
    </source>
</evidence>
<evidence type="ECO:0000313" key="7">
    <source>
        <dbReference type="EMBL" id="CAD6198721.1"/>
    </source>
</evidence>
<evidence type="ECO:0000256" key="2">
    <source>
        <dbReference type="ARBA" id="ARBA00022614"/>
    </source>
</evidence>
<dbReference type="GO" id="GO:0005634">
    <property type="term" value="C:nucleus"/>
    <property type="evidence" value="ECO:0007669"/>
    <property type="project" value="UniProtKB-SubCell"/>
</dbReference>
<evidence type="ECO:0000256" key="5">
    <source>
        <dbReference type="SAM" id="SignalP"/>
    </source>
</evidence>
<dbReference type="Pfam" id="PF14580">
    <property type="entry name" value="LRR_9"/>
    <property type="match status" value="1"/>
</dbReference>
<dbReference type="SMART" id="SM00446">
    <property type="entry name" value="LRRcap"/>
    <property type="match status" value="1"/>
</dbReference>
<proteinExistence type="predicted"/>
<dbReference type="InterPro" id="IPR003603">
    <property type="entry name" value="U2A'_phosphoprotein32A_C"/>
</dbReference>
<dbReference type="InterPro" id="IPR050576">
    <property type="entry name" value="Cilia_flagella_integrity"/>
</dbReference>
<evidence type="ECO:0000259" key="6">
    <source>
        <dbReference type="SMART" id="SM00446"/>
    </source>
</evidence>
<feature type="chain" id="PRO_5035777463" description="U2A'/phosphoprotein 32 family A C-terminal domain-containing protein" evidence="5">
    <location>
        <begin position="23"/>
        <end position="366"/>
    </location>
</feature>
<evidence type="ECO:0000256" key="1">
    <source>
        <dbReference type="ARBA" id="ARBA00004123"/>
    </source>
</evidence>
<dbReference type="Gene3D" id="3.80.10.10">
    <property type="entry name" value="Ribonuclease Inhibitor"/>
    <property type="match status" value="3"/>
</dbReference>
<dbReference type="InterPro" id="IPR001611">
    <property type="entry name" value="Leu-rich_rpt"/>
</dbReference>
<dbReference type="AlphaFoldDB" id="A0A8S1HW20"/>
<protein>
    <recommendedName>
        <fullName evidence="6">U2A'/phosphoprotein 32 family A C-terminal domain-containing protein</fullName>
    </recommendedName>
</protein>
<feature type="domain" description="U2A'/phosphoprotein 32 family A C-terminal" evidence="6">
    <location>
        <begin position="298"/>
        <end position="316"/>
    </location>
</feature>